<keyword evidence="4" id="KW-1133">Transmembrane helix</keyword>
<dbReference type="EMBL" id="CP102096">
    <property type="protein sequence ID" value="UUM30217.1"/>
    <property type="molecule type" value="Genomic_DNA"/>
</dbReference>
<name>A0ABY5LHH4_9VIBR</name>
<gene>
    <name evidence="5" type="ORF">NP165_10980</name>
</gene>
<organism evidence="5 6">
    <name type="scientific">Vibrio japonicus</name>
    <dbReference type="NCBI Taxonomy" id="1824638"/>
    <lineage>
        <taxon>Bacteria</taxon>
        <taxon>Pseudomonadati</taxon>
        <taxon>Pseudomonadota</taxon>
        <taxon>Gammaproteobacteria</taxon>
        <taxon>Vibrionales</taxon>
        <taxon>Vibrionaceae</taxon>
        <taxon>Vibrio</taxon>
    </lineage>
</organism>
<evidence type="ECO:0000256" key="3">
    <source>
        <dbReference type="RuleBase" id="RU000389"/>
    </source>
</evidence>
<sequence length="160" mass="16472">MQQQRRKLKGFTLIELMIVVAIVGILAAFAIPAYQNYTNKTHASEMLNASSAMKAAVGVCLLSGSTDCRSATANNGVPASQTFDKATDDKFAVVSNVQVTAASGATNINGKIVATVDATAGKAGLAKGGTVELIPELTPSGVTWTIGCTNIGSDEYCPKS</sequence>
<dbReference type="InterPro" id="IPR045584">
    <property type="entry name" value="Pilin-like"/>
</dbReference>
<dbReference type="InterPro" id="IPR001082">
    <property type="entry name" value="Pilin"/>
</dbReference>
<dbReference type="PROSITE" id="PS00409">
    <property type="entry name" value="PROKAR_NTER_METHYL"/>
    <property type="match status" value="1"/>
</dbReference>
<evidence type="ECO:0000256" key="1">
    <source>
        <dbReference type="ARBA" id="ARBA00005233"/>
    </source>
</evidence>
<dbReference type="Gene3D" id="3.30.700.10">
    <property type="entry name" value="Glycoprotein, Type 4 Pilin"/>
    <property type="match status" value="1"/>
</dbReference>
<keyword evidence="3" id="KW-0281">Fimbrium</keyword>
<keyword evidence="2" id="KW-0488">Methylation</keyword>
<accession>A0ABY5LHH4</accession>
<keyword evidence="6" id="KW-1185">Reference proteome</keyword>
<feature type="transmembrane region" description="Helical" evidence="4">
    <location>
        <begin position="12"/>
        <end position="34"/>
    </location>
</feature>
<dbReference type="InterPro" id="IPR012902">
    <property type="entry name" value="N_methyl_site"/>
</dbReference>
<protein>
    <submittedName>
        <fullName evidence="5">Prepilin-type N-terminal cleavage/methylation domain-containing protein</fullName>
    </submittedName>
</protein>
<keyword evidence="4" id="KW-0472">Membrane</keyword>
<evidence type="ECO:0000256" key="4">
    <source>
        <dbReference type="SAM" id="Phobius"/>
    </source>
</evidence>
<dbReference type="NCBIfam" id="TIGR02532">
    <property type="entry name" value="IV_pilin_GFxxxE"/>
    <property type="match status" value="1"/>
</dbReference>
<evidence type="ECO:0000313" key="5">
    <source>
        <dbReference type="EMBL" id="UUM30217.1"/>
    </source>
</evidence>
<dbReference type="RefSeq" id="WP_257084004.1">
    <property type="nucleotide sequence ID" value="NZ_CP102096.1"/>
</dbReference>
<reference evidence="5" key="1">
    <citation type="submission" date="2022-07" db="EMBL/GenBank/DDBJ databases">
        <title>Complete genome of Vibrio japonicus strain JCM 31412T and phylogenomic assessment of the Nereis clade of the genus Vibrio.</title>
        <authorList>
            <person name="Shlafstein M.D."/>
            <person name="Emsley S.A."/>
            <person name="Ushijima B."/>
            <person name="Videau P."/>
            <person name="Saw J.H."/>
        </authorList>
    </citation>
    <scope>NUCLEOTIDE SEQUENCE</scope>
    <source>
        <strain evidence="5">JCM 31412</strain>
    </source>
</reference>
<proteinExistence type="inferred from homology"/>
<evidence type="ECO:0000256" key="2">
    <source>
        <dbReference type="ARBA" id="ARBA00022481"/>
    </source>
</evidence>
<evidence type="ECO:0000313" key="6">
    <source>
        <dbReference type="Proteomes" id="UP001058602"/>
    </source>
</evidence>
<keyword evidence="4" id="KW-0812">Transmembrane</keyword>
<dbReference type="PANTHER" id="PTHR30093">
    <property type="entry name" value="GENERAL SECRETION PATHWAY PROTEIN G"/>
    <property type="match status" value="1"/>
</dbReference>
<dbReference type="Proteomes" id="UP001058602">
    <property type="component" value="Chromosome 1"/>
</dbReference>
<dbReference type="Pfam" id="PF07963">
    <property type="entry name" value="N_methyl"/>
    <property type="match status" value="1"/>
</dbReference>
<dbReference type="Pfam" id="PF00114">
    <property type="entry name" value="Pilin"/>
    <property type="match status" value="1"/>
</dbReference>
<dbReference type="SUPFAM" id="SSF54523">
    <property type="entry name" value="Pili subunits"/>
    <property type="match status" value="1"/>
</dbReference>
<comment type="similarity">
    <text evidence="1 3">Belongs to the N-Me-Phe pilin family.</text>
</comment>
<dbReference type="PANTHER" id="PTHR30093:SF34">
    <property type="entry name" value="PREPILIN PEPTIDASE-DEPENDENT PROTEIN D"/>
    <property type="match status" value="1"/>
</dbReference>